<dbReference type="RefSeq" id="WP_014079168.1">
    <property type="nucleotide sequence ID" value="NC_015977.1"/>
</dbReference>
<dbReference type="EMBL" id="CP003040">
    <property type="protein sequence ID" value="AEN96123.1"/>
    <property type="molecule type" value="Genomic_DNA"/>
</dbReference>
<dbReference type="AlphaFoldDB" id="G2T154"/>
<organism evidence="3 4">
    <name type="scientific">Roseburia hominis (strain DSM 16839 / JCM 17582 / NCIMB 14029 / A2-183)</name>
    <dbReference type="NCBI Taxonomy" id="585394"/>
    <lineage>
        <taxon>Bacteria</taxon>
        <taxon>Bacillati</taxon>
        <taxon>Bacillota</taxon>
        <taxon>Clostridia</taxon>
        <taxon>Lachnospirales</taxon>
        <taxon>Lachnospiraceae</taxon>
        <taxon>Roseburia</taxon>
    </lineage>
</organism>
<evidence type="ECO:0000313" key="3">
    <source>
        <dbReference type="EMBL" id="AEN96123.1"/>
    </source>
</evidence>
<gene>
    <name evidence="3" type="ordered locus">RHOM_05015</name>
</gene>
<dbReference type="Gene3D" id="1.10.260.40">
    <property type="entry name" value="lambda repressor-like DNA-binding domains"/>
    <property type="match status" value="1"/>
</dbReference>
<keyword evidence="4" id="KW-1185">Reference proteome</keyword>
<keyword evidence="1" id="KW-0238">DNA-binding</keyword>
<dbReference type="eggNOG" id="COG3620">
    <property type="taxonomic scope" value="Bacteria"/>
</dbReference>
<feature type="domain" description="HTH cro/C1-type" evidence="2">
    <location>
        <begin position="17"/>
        <end position="71"/>
    </location>
</feature>
<dbReference type="PANTHER" id="PTHR46558:SF4">
    <property type="entry name" value="DNA-BIDING PHAGE PROTEIN"/>
    <property type="match status" value="1"/>
</dbReference>
<sequence length="73" mass="8376">MKEQSPLTPRYEVVEQLKSARKAQNVTQEVLAERVGTKKSNISRFESGRYNPSLDFLIKVADSLGKQIQIRIR</sequence>
<proteinExistence type="predicted"/>
<dbReference type="SUPFAM" id="SSF47413">
    <property type="entry name" value="lambda repressor-like DNA-binding domains"/>
    <property type="match status" value="1"/>
</dbReference>
<dbReference type="HOGENOM" id="CLU_066192_18_1_9"/>
<evidence type="ECO:0000259" key="2">
    <source>
        <dbReference type="PROSITE" id="PS50943"/>
    </source>
</evidence>
<reference evidence="3 4" key="1">
    <citation type="journal article" date="2015" name="Genome Announc.">
        <title>Complete genome sequence of the human gut symbiont Roseburia hominis.</title>
        <authorList>
            <person name="Travis A.J."/>
            <person name="Kelly D."/>
            <person name="Flint H.J."/>
            <person name="Aminov R.I."/>
        </authorList>
    </citation>
    <scope>NUCLEOTIDE SEQUENCE [LARGE SCALE GENOMIC DNA]</scope>
    <source>
        <strain evidence="4">DSM 16839 / JCM 17582 / NCIMB 14029 / A2-183</strain>
    </source>
</reference>
<evidence type="ECO:0000256" key="1">
    <source>
        <dbReference type="ARBA" id="ARBA00023125"/>
    </source>
</evidence>
<dbReference type="BioCyc" id="RHOM585394:G1H02-1020-MONOMER"/>
<dbReference type="GeneID" id="93722849"/>
<dbReference type="PROSITE" id="PS50943">
    <property type="entry name" value="HTH_CROC1"/>
    <property type="match status" value="1"/>
</dbReference>
<dbReference type="CDD" id="cd00093">
    <property type="entry name" value="HTH_XRE"/>
    <property type="match status" value="1"/>
</dbReference>
<dbReference type="Proteomes" id="UP000008178">
    <property type="component" value="Chromosome"/>
</dbReference>
<dbReference type="Pfam" id="PF01381">
    <property type="entry name" value="HTH_3"/>
    <property type="match status" value="1"/>
</dbReference>
<dbReference type="InterPro" id="IPR001387">
    <property type="entry name" value="Cro/C1-type_HTH"/>
</dbReference>
<dbReference type="PANTHER" id="PTHR46558">
    <property type="entry name" value="TRACRIPTIONAL REGULATORY PROTEIN-RELATED-RELATED"/>
    <property type="match status" value="1"/>
</dbReference>
<dbReference type="GO" id="GO:0003677">
    <property type="term" value="F:DNA binding"/>
    <property type="evidence" value="ECO:0007669"/>
    <property type="project" value="UniProtKB-KW"/>
</dbReference>
<dbReference type="SMART" id="SM00530">
    <property type="entry name" value="HTH_XRE"/>
    <property type="match status" value="1"/>
</dbReference>
<dbReference type="KEGG" id="rho:RHOM_05015"/>
<name>G2T154_ROSHA</name>
<dbReference type="InterPro" id="IPR010982">
    <property type="entry name" value="Lambda_DNA-bd_dom_sf"/>
</dbReference>
<accession>G2T154</accession>
<protein>
    <submittedName>
        <fullName evidence="3">Transcriptional regulator, XRE family protein</fullName>
    </submittedName>
</protein>
<evidence type="ECO:0000313" key="4">
    <source>
        <dbReference type="Proteomes" id="UP000008178"/>
    </source>
</evidence>
<dbReference type="OrthoDB" id="428540at2"/>